<feature type="domain" description="Cysteine-rich CPCC" evidence="1">
    <location>
        <begin position="9"/>
        <end position="35"/>
    </location>
</feature>
<organism evidence="2 3">
    <name type="scientific">Bacillus albus</name>
    <dbReference type="NCBI Taxonomy" id="2026189"/>
    <lineage>
        <taxon>Bacteria</taxon>
        <taxon>Bacillati</taxon>
        <taxon>Bacillota</taxon>
        <taxon>Bacilli</taxon>
        <taxon>Bacillales</taxon>
        <taxon>Bacillaceae</taxon>
        <taxon>Bacillus</taxon>
        <taxon>Bacillus cereus group</taxon>
    </lineage>
</organism>
<dbReference type="InterPro" id="IPR025983">
    <property type="entry name" value="Cys_rich_CPCC"/>
</dbReference>
<accession>A0ABN5UCF1</accession>
<name>A0ABN5UCF1_9BACI</name>
<evidence type="ECO:0000313" key="3">
    <source>
        <dbReference type="Proteomes" id="UP000272492"/>
    </source>
</evidence>
<dbReference type="Proteomes" id="UP000272492">
    <property type="component" value="Chromosome"/>
</dbReference>
<evidence type="ECO:0000313" key="2">
    <source>
        <dbReference type="EMBL" id="AZQ49499.1"/>
    </source>
</evidence>
<keyword evidence="3" id="KW-1185">Reference proteome</keyword>
<gene>
    <name evidence="2" type="ORF">EJW27_21940</name>
</gene>
<proteinExistence type="predicted"/>
<reference evidence="2 3" key="1">
    <citation type="submission" date="2018-12" db="EMBL/GenBank/DDBJ databases">
        <authorList>
            <person name="Wang H."/>
            <person name="Peng S."/>
            <person name="Yu X."/>
            <person name="Li X."/>
        </authorList>
    </citation>
    <scope>NUCLEOTIDE SEQUENCE [LARGE SCALE GENOMIC DNA]</scope>
    <source>
        <strain evidence="2 3">PFYN01</strain>
    </source>
</reference>
<dbReference type="EMBL" id="CP034548">
    <property type="protein sequence ID" value="AZQ49499.1"/>
    <property type="molecule type" value="Genomic_DNA"/>
</dbReference>
<dbReference type="Pfam" id="PF14206">
    <property type="entry name" value="Cys_rich_CPCC"/>
    <property type="match status" value="1"/>
</dbReference>
<evidence type="ECO:0000259" key="1">
    <source>
        <dbReference type="Pfam" id="PF14206"/>
    </source>
</evidence>
<protein>
    <recommendedName>
        <fullName evidence="1">Cysteine-rich CPCC domain-containing protein</fullName>
    </recommendedName>
</protein>
<sequence>MEWLVFCGRQAQKNFIAFGACEECLVKSVRKPTSEDMKDASWKQVC</sequence>